<dbReference type="Gene3D" id="3.40.50.2000">
    <property type="entry name" value="Glycogen Phosphorylase B"/>
    <property type="match status" value="2"/>
</dbReference>
<dbReference type="PANTHER" id="PTHR12526:SF630">
    <property type="entry name" value="GLYCOSYLTRANSFERASE"/>
    <property type="match status" value="1"/>
</dbReference>
<dbReference type="InterPro" id="IPR001296">
    <property type="entry name" value="Glyco_trans_1"/>
</dbReference>
<name>A0ABW0HTR6_9BACL</name>
<gene>
    <name evidence="2" type="ORF">ACFPOF_12310</name>
</gene>
<dbReference type="PANTHER" id="PTHR12526">
    <property type="entry name" value="GLYCOSYLTRANSFERASE"/>
    <property type="match status" value="1"/>
</dbReference>
<accession>A0ABW0HTR6</accession>
<evidence type="ECO:0000259" key="1">
    <source>
        <dbReference type="Pfam" id="PF00534"/>
    </source>
</evidence>
<sequence>MTTELPTVSLLTHSFLDGYNREYGRVFGGGLERYIAELCEVIRELGATPEVHQLSYFEPFETEWNGIRVFGYPYDFDKIAEAFGEMADKANGRLIYASCIWHPIRYREGSLGICHGINWDSPQLPRDVKADVASAVQNALDRLVGIVSVDSHFQTYCRAVCRYDSSDRVTLIPNSVDTNYFLPQNTDNNSLKKLRILYPRRLSLERGLIPMMRAADGLLDDPDRRVEIEFAGELVQGSQVSDAFEMWLAEHPQRDSIFHRTYDFSSIREAYATADIAVIPTVFSEGTSYACLEAMSCGLPVVATNVGGLNDLVIDGFNGLLVPPTTEALLPAIERLAGDAVLRRRLGRNARETALAFDKRRWRERWRLVLERYLSDG</sequence>
<evidence type="ECO:0000313" key="2">
    <source>
        <dbReference type="EMBL" id="MFC5403517.1"/>
    </source>
</evidence>
<dbReference type="Pfam" id="PF00534">
    <property type="entry name" value="Glycos_transf_1"/>
    <property type="match status" value="1"/>
</dbReference>
<protein>
    <submittedName>
        <fullName evidence="2">Glycosyltransferase family 4 protein</fullName>
        <ecNumber evidence="2">2.4.-.-</ecNumber>
    </submittedName>
</protein>
<proteinExistence type="predicted"/>
<dbReference type="CDD" id="cd03801">
    <property type="entry name" value="GT4_PimA-like"/>
    <property type="match status" value="1"/>
</dbReference>
<evidence type="ECO:0000313" key="3">
    <source>
        <dbReference type="Proteomes" id="UP001596113"/>
    </source>
</evidence>
<keyword evidence="3" id="KW-1185">Reference proteome</keyword>
<dbReference type="EMBL" id="JBHSMI010000023">
    <property type="protein sequence ID" value="MFC5403517.1"/>
    <property type="molecule type" value="Genomic_DNA"/>
</dbReference>
<keyword evidence="2" id="KW-0808">Transferase</keyword>
<reference evidence="3" key="1">
    <citation type="journal article" date="2019" name="Int. J. Syst. Evol. Microbiol.">
        <title>The Global Catalogue of Microorganisms (GCM) 10K type strain sequencing project: providing services to taxonomists for standard genome sequencing and annotation.</title>
        <authorList>
            <consortium name="The Broad Institute Genomics Platform"/>
            <consortium name="The Broad Institute Genome Sequencing Center for Infectious Disease"/>
            <person name="Wu L."/>
            <person name="Ma J."/>
        </authorList>
    </citation>
    <scope>NUCLEOTIDE SEQUENCE [LARGE SCALE GENOMIC DNA]</scope>
    <source>
        <strain evidence="3">CGMCC 1.18575</strain>
    </source>
</reference>
<keyword evidence="2" id="KW-0328">Glycosyltransferase</keyword>
<feature type="domain" description="Glycosyl transferase family 1" evidence="1">
    <location>
        <begin position="191"/>
        <end position="352"/>
    </location>
</feature>
<dbReference type="Proteomes" id="UP001596113">
    <property type="component" value="Unassembled WGS sequence"/>
</dbReference>
<organism evidence="2 3">
    <name type="scientific">Cohnella soli</name>
    <dbReference type="NCBI Taxonomy" id="425005"/>
    <lineage>
        <taxon>Bacteria</taxon>
        <taxon>Bacillati</taxon>
        <taxon>Bacillota</taxon>
        <taxon>Bacilli</taxon>
        <taxon>Bacillales</taxon>
        <taxon>Paenibacillaceae</taxon>
        <taxon>Cohnella</taxon>
    </lineage>
</organism>
<dbReference type="RefSeq" id="WP_378132937.1">
    <property type="nucleotide sequence ID" value="NZ_JBHSMI010000023.1"/>
</dbReference>
<dbReference type="SUPFAM" id="SSF53756">
    <property type="entry name" value="UDP-Glycosyltransferase/glycogen phosphorylase"/>
    <property type="match status" value="1"/>
</dbReference>
<comment type="caution">
    <text evidence="2">The sequence shown here is derived from an EMBL/GenBank/DDBJ whole genome shotgun (WGS) entry which is preliminary data.</text>
</comment>
<dbReference type="GO" id="GO:0016757">
    <property type="term" value="F:glycosyltransferase activity"/>
    <property type="evidence" value="ECO:0007669"/>
    <property type="project" value="UniProtKB-KW"/>
</dbReference>
<dbReference type="EC" id="2.4.-.-" evidence="2"/>